<evidence type="ECO:0000256" key="1">
    <source>
        <dbReference type="SAM" id="Phobius"/>
    </source>
</evidence>
<dbReference type="RefSeq" id="WP_208637576.1">
    <property type="nucleotide sequence ID" value="NZ_JACJHR010000001.1"/>
</dbReference>
<feature type="transmembrane region" description="Helical" evidence="1">
    <location>
        <begin position="46"/>
        <end position="64"/>
    </location>
</feature>
<keyword evidence="1" id="KW-0812">Transmembrane</keyword>
<evidence type="ECO:0000313" key="3">
    <source>
        <dbReference type="Proteomes" id="UP000233750"/>
    </source>
</evidence>
<keyword evidence="1" id="KW-0472">Membrane</keyword>
<keyword evidence="3" id="KW-1185">Reference proteome</keyword>
<keyword evidence="1" id="KW-1133">Transmembrane helix</keyword>
<comment type="caution">
    <text evidence="2">The sequence shown here is derived from an EMBL/GenBank/DDBJ whole genome shotgun (WGS) entry which is preliminary data.</text>
</comment>
<gene>
    <name evidence="2" type="ORF">ATK30_8638</name>
</gene>
<dbReference type="EMBL" id="PJMY01000003">
    <property type="protein sequence ID" value="PKV97648.1"/>
    <property type="molecule type" value="Genomic_DNA"/>
</dbReference>
<feature type="transmembrane region" description="Helical" evidence="1">
    <location>
        <begin position="71"/>
        <end position="91"/>
    </location>
</feature>
<proteinExistence type="predicted"/>
<dbReference type="Proteomes" id="UP000233750">
    <property type="component" value="Unassembled WGS sequence"/>
</dbReference>
<protein>
    <submittedName>
        <fullName evidence="2">Uncharacterized protein</fullName>
    </submittedName>
</protein>
<dbReference type="AlphaFoldDB" id="A0A2N3WUW4"/>
<accession>A0A2N3WUW4</accession>
<name>A0A2N3WUW4_9PSEU</name>
<organism evidence="2 3">
    <name type="scientific">Amycolatopsis echigonensis</name>
    <dbReference type="NCBI Taxonomy" id="2576905"/>
    <lineage>
        <taxon>Bacteria</taxon>
        <taxon>Bacillati</taxon>
        <taxon>Actinomycetota</taxon>
        <taxon>Actinomycetes</taxon>
        <taxon>Pseudonocardiales</taxon>
        <taxon>Pseudonocardiaceae</taxon>
        <taxon>Amycolatopsis</taxon>
    </lineage>
</organism>
<feature type="transmembrane region" description="Helical" evidence="1">
    <location>
        <begin position="103"/>
        <end position="123"/>
    </location>
</feature>
<sequence length="131" mass="13504">MAEQIRMARTALGRAQGRHRALLVATCVALIVAAIGDEATGYDGPGPFIYPAFALLVALVPGRFTPLAATVMSVFFVFGGLSSPAFVHQLLDADRLGPFAAGWAQMAGFAVAAVCAVAAVVTARSSRQPSV</sequence>
<evidence type="ECO:0000313" key="2">
    <source>
        <dbReference type="EMBL" id="PKV97648.1"/>
    </source>
</evidence>
<reference evidence="2 3" key="1">
    <citation type="submission" date="2017-12" db="EMBL/GenBank/DDBJ databases">
        <title>Sequencing the genomes of 1000 Actinobacteria strains.</title>
        <authorList>
            <person name="Klenk H.-P."/>
        </authorList>
    </citation>
    <scope>NUCLEOTIDE SEQUENCE [LARGE SCALE GENOMIC DNA]</scope>
    <source>
        <strain evidence="2 3">DSM 45165</strain>
    </source>
</reference>